<dbReference type="Proteomes" id="UP000439752">
    <property type="component" value="Unassembled WGS sequence"/>
</dbReference>
<organism evidence="2 3">
    <name type="scientific">Exiguobacterium oxidotolerans</name>
    <dbReference type="NCBI Taxonomy" id="223958"/>
    <lineage>
        <taxon>Bacteria</taxon>
        <taxon>Bacillati</taxon>
        <taxon>Bacillota</taxon>
        <taxon>Bacilli</taxon>
        <taxon>Bacillales</taxon>
        <taxon>Bacillales Family XII. Incertae Sedis</taxon>
        <taxon>Exiguobacterium</taxon>
    </lineage>
</organism>
<dbReference type="RefSeq" id="WP_159172449.1">
    <property type="nucleotide sequence ID" value="NZ_LR732308.1"/>
</dbReference>
<dbReference type="AlphaFoldDB" id="A0A653ID53"/>
<feature type="domain" description="NERD" evidence="1">
    <location>
        <begin position="33"/>
        <end position="134"/>
    </location>
</feature>
<keyword evidence="3" id="KW-1185">Reference proteome</keyword>
<reference evidence="2 3" key="1">
    <citation type="submission" date="2019-10" db="EMBL/GenBank/DDBJ databases">
        <authorList>
            <person name="Karimi E."/>
        </authorList>
    </citation>
    <scope>NUCLEOTIDE SEQUENCE [LARGE SCALE GENOMIC DNA]</scope>
    <source>
        <strain evidence="2">Exiguobacterium sp. 9Y</strain>
    </source>
</reference>
<accession>A0A653ID53</accession>
<evidence type="ECO:0000259" key="1">
    <source>
        <dbReference type="Pfam" id="PF08378"/>
    </source>
</evidence>
<protein>
    <recommendedName>
        <fullName evidence="1">NERD domain-containing protein</fullName>
    </recommendedName>
</protein>
<sequence length="185" mass="21660">MLQVMATKMTPLEERRFFSFKRSVPSKVNDLELVCDQVRHICRYDWMLFENVELDRRMKIEFALIGPKGLFLVLVNQEAAVLLSDQTYHVEDEQRVQRVEQRHPVIEAQRLTKHVRSLLKAEGVSIPVHTMIVFKQAPKLRMTRVKFPIGQSFAAIKPWIARRQGTPVTEKDRKQVAFILANHQK</sequence>
<name>A0A653ID53_9BACL</name>
<gene>
    <name evidence="2" type="ORF">EXIGUO9Y_30222</name>
</gene>
<proteinExistence type="predicted"/>
<dbReference type="Pfam" id="PF08378">
    <property type="entry name" value="NERD"/>
    <property type="match status" value="1"/>
</dbReference>
<dbReference type="EMBL" id="CABWKQ010000023">
    <property type="protein sequence ID" value="VWX37072.1"/>
    <property type="molecule type" value="Genomic_DNA"/>
</dbReference>
<evidence type="ECO:0000313" key="2">
    <source>
        <dbReference type="EMBL" id="VWX37072.1"/>
    </source>
</evidence>
<dbReference type="InterPro" id="IPR011528">
    <property type="entry name" value="NERD"/>
</dbReference>
<evidence type="ECO:0000313" key="3">
    <source>
        <dbReference type="Proteomes" id="UP000439752"/>
    </source>
</evidence>